<dbReference type="AlphaFoldDB" id="B9XP60"/>
<organism evidence="1 2">
    <name type="scientific">Pedosphaera parvula (strain Ellin514)</name>
    <dbReference type="NCBI Taxonomy" id="320771"/>
    <lineage>
        <taxon>Bacteria</taxon>
        <taxon>Pseudomonadati</taxon>
        <taxon>Verrucomicrobiota</taxon>
        <taxon>Pedosphaerae</taxon>
        <taxon>Pedosphaerales</taxon>
        <taxon>Pedosphaeraceae</taxon>
        <taxon>Pedosphaera</taxon>
    </lineage>
</organism>
<evidence type="ECO:0000313" key="1">
    <source>
        <dbReference type="EMBL" id="EEF58416.1"/>
    </source>
</evidence>
<name>B9XP60_PEDPL</name>
<reference evidence="1 2" key="1">
    <citation type="journal article" date="2011" name="J. Bacteriol.">
        <title>Genome sequence of 'Pedosphaera parvula' Ellin514, an aerobic Verrucomicrobial isolate from pasture soil.</title>
        <authorList>
            <person name="Kant R."/>
            <person name="van Passel M.W."/>
            <person name="Sangwan P."/>
            <person name="Palva A."/>
            <person name="Lucas S."/>
            <person name="Copeland A."/>
            <person name="Lapidus A."/>
            <person name="Glavina Del Rio T."/>
            <person name="Dalin E."/>
            <person name="Tice H."/>
            <person name="Bruce D."/>
            <person name="Goodwin L."/>
            <person name="Pitluck S."/>
            <person name="Chertkov O."/>
            <person name="Larimer F.W."/>
            <person name="Land M.L."/>
            <person name="Hauser L."/>
            <person name="Brettin T.S."/>
            <person name="Detter J.C."/>
            <person name="Han S."/>
            <person name="de Vos W.M."/>
            <person name="Janssen P.H."/>
            <person name="Smidt H."/>
        </authorList>
    </citation>
    <scope>NUCLEOTIDE SEQUENCE [LARGE SCALE GENOMIC DNA]</scope>
    <source>
        <strain evidence="1 2">Ellin514</strain>
    </source>
</reference>
<keyword evidence="2" id="KW-1185">Reference proteome</keyword>
<dbReference type="RefSeq" id="WP_007417596.1">
    <property type="nucleotide sequence ID" value="NZ_ABOX02000044.1"/>
</dbReference>
<protein>
    <submittedName>
        <fullName evidence="1">Uncharacterized protein</fullName>
    </submittedName>
</protein>
<dbReference type="Proteomes" id="UP000003688">
    <property type="component" value="Unassembled WGS sequence"/>
</dbReference>
<accession>B9XP60</accession>
<gene>
    <name evidence="1" type="ORF">Cflav_PD6159</name>
</gene>
<sequence length="78" mass="9203">MKKYLVFTYYVGRPLGGVKDFLDAFETVEEALENILDERNRYYQIVDRTNMKTVKEGLAMFKRFSTEGFRAEDSGFEK</sequence>
<proteinExistence type="predicted"/>
<dbReference type="EMBL" id="ABOX02000044">
    <property type="protein sequence ID" value="EEF58416.1"/>
    <property type="molecule type" value="Genomic_DNA"/>
</dbReference>
<evidence type="ECO:0000313" key="2">
    <source>
        <dbReference type="Proteomes" id="UP000003688"/>
    </source>
</evidence>
<comment type="caution">
    <text evidence="1">The sequence shown here is derived from an EMBL/GenBank/DDBJ whole genome shotgun (WGS) entry which is preliminary data.</text>
</comment>